<comment type="caution">
    <text evidence="2">The sequence shown here is derived from an EMBL/GenBank/DDBJ whole genome shotgun (WGS) entry which is preliminary data.</text>
</comment>
<dbReference type="Pfam" id="PF03184">
    <property type="entry name" value="DDE_1"/>
    <property type="match status" value="1"/>
</dbReference>
<evidence type="ECO:0000313" key="3">
    <source>
        <dbReference type="Proteomes" id="UP000054815"/>
    </source>
</evidence>
<protein>
    <submittedName>
        <fullName evidence="2">Tigger transposable element-derived protein 1</fullName>
    </submittedName>
</protein>
<accession>A0A0V0XWQ6</accession>
<reference evidence="2 3" key="1">
    <citation type="submission" date="2015-01" db="EMBL/GenBank/DDBJ databases">
        <title>Evolution of Trichinella species and genotypes.</title>
        <authorList>
            <person name="Korhonen P.K."/>
            <person name="Edoardo P."/>
            <person name="Giuseppe L.R."/>
            <person name="Gasser R.B."/>
        </authorList>
    </citation>
    <scope>NUCLEOTIDE SEQUENCE [LARGE SCALE GENOMIC DNA]</scope>
    <source>
        <strain evidence="2">ISS141</strain>
    </source>
</reference>
<name>A0A0V0XWQ6_TRIPS</name>
<feature type="non-terminal residue" evidence="2">
    <location>
        <position position="1"/>
    </location>
</feature>
<organism evidence="2 3">
    <name type="scientific">Trichinella pseudospiralis</name>
    <name type="common">Parasitic roundworm</name>
    <dbReference type="NCBI Taxonomy" id="6337"/>
    <lineage>
        <taxon>Eukaryota</taxon>
        <taxon>Metazoa</taxon>
        <taxon>Ecdysozoa</taxon>
        <taxon>Nematoda</taxon>
        <taxon>Enoplea</taxon>
        <taxon>Dorylaimia</taxon>
        <taxon>Trichinellida</taxon>
        <taxon>Trichinellidae</taxon>
        <taxon>Trichinella</taxon>
    </lineage>
</organism>
<sequence length="283" mass="32197">LATPALKGEAKRSTAGGRSVYGRSGLANPEAWLFLTCLEVQNVRFHASTVQHNMRIIPNLGFKTRKDKIILFFCCNVASHMIKPGLIYKASNPRAIKHCDDKSLPVHWMHNKKALTARNLFLYWFHRCFITETKRYLSALDLEFRVLLILDNIFCALLRKSKAEEVNSCWRNLWPHCVKSKSTFLLANEELHAVNMTVALAHLLDGDGFENLQELEVIQLIESHTSKLIDELLVEITGSTDEENDADEDSAINVTEELTLEGLAEILHTLKQRDLEIAVEPYQ</sequence>
<dbReference type="EMBL" id="JYDU01000116">
    <property type="protein sequence ID" value="KRX92251.1"/>
    <property type="molecule type" value="Genomic_DNA"/>
</dbReference>
<dbReference type="STRING" id="6337.A0A0V0XWQ6"/>
<evidence type="ECO:0000313" key="2">
    <source>
        <dbReference type="EMBL" id="KRX92251.1"/>
    </source>
</evidence>
<dbReference type="InterPro" id="IPR004875">
    <property type="entry name" value="DDE_SF_endonuclease_dom"/>
</dbReference>
<feature type="domain" description="DDE-1" evidence="1">
    <location>
        <begin position="66"/>
        <end position="161"/>
    </location>
</feature>
<proteinExistence type="predicted"/>
<dbReference type="GO" id="GO:0003676">
    <property type="term" value="F:nucleic acid binding"/>
    <property type="evidence" value="ECO:0007669"/>
    <property type="project" value="InterPro"/>
</dbReference>
<dbReference type="AlphaFoldDB" id="A0A0V0XWQ6"/>
<dbReference type="Proteomes" id="UP000054815">
    <property type="component" value="Unassembled WGS sequence"/>
</dbReference>
<evidence type="ECO:0000259" key="1">
    <source>
        <dbReference type="Pfam" id="PF03184"/>
    </source>
</evidence>
<gene>
    <name evidence="2" type="primary">TIGD1</name>
    <name evidence="2" type="ORF">T4E_8283</name>
</gene>